<keyword evidence="2" id="KW-0238">DNA-binding</keyword>
<evidence type="ECO:0000256" key="3">
    <source>
        <dbReference type="ARBA" id="ARBA00023163"/>
    </source>
</evidence>
<dbReference type="RefSeq" id="WP_179635909.1">
    <property type="nucleotide sequence ID" value="NZ_JACCFH010000001.1"/>
</dbReference>
<dbReference type="Proteomes" id="UP000518288">
    <property type="component" value="Unassembled WGS sequence"/>
</dbReference>
<proteinExistence type="predicted"/>
<comment type="caution">
    <text evidence="5">The sequence shown here is derived from an EMBL/GenBank/DDBJ whole genome shotgun (WGS) entry which is preliminary data.</text>
</comment>
<dbReference type="Gene3D" id="2.60.120.10">
    <property type="entry name" value="Jelly Rolls"/>
    <property type="match status" value="1"/>
</dbReference>
<keyword evidence="6" id="KW-1185">Reference proteome</keyword>
<dbReference type="InterPro" id="IPR018490">
    <property type="entry name" value="cNMP-bd_dom_sf"/>
</dbReference>
<evidence type="ECO:0000313" key="5">
    <source>
        <dbReference type="EMBL" id="NYG35380.1"/>
    </source>
</evidence>
<keyword evidence="1" id="KW-0805">Transcription regulation</keyword>
<gene>
    <name evidence="5" type="ORF">BDD16_004366</name>
</gene>
<evidence type="ECO:0000256" key="2">
    <source>
        <dbReference type="ARBA" id="ARBA00023125"/>
    </source>
</evidence>
<evidence type="ECO:0000259" key="4">
    <source>
        <dbReference type="Pfam" id="PF13545"/>
    </source>
</evidence>
<dbReference type="InterPro" id="IPR014710">
    <property type="entry name" value="RmlC-like_jellyroll"/>
</dbReference>
<dbReference type="InterPro" id="IPR036390">
    <property type="entry name" value="WH_DNA-bd_sf"/>
</dbReference>
<dbReference type="EMBL" id="JACCFH010000001">
    <property type="protein sequence ID" value="NYG35380.1"/>
    <property type="molecule type" value="Genomic_DNA"/>
</dbReference>
<dbReference type="SUPFAM" id="SSF46785">
    <property type="entry name" value="Winged helix' DNA-binding domain"/>
    <property type="match status" value="1"/>
</dbReference>
<dbReference type="GO" id="GO:0006355">
    <property type="term" value="P:regulation of DNA-templated transcription"/>
    <property type="evidence" value="ECO:0007669"/>
    <property type="project" value="InterPro"/>
</dbReference>
<keyword evidence="3" id="KW-0804">Transcription</keyword>
<protein>
    <submittedName>
        <fullName evidence="5">CRP-like cAMP-binding protein</fullName>
    </submittedName>
</protein>
<dbReference type="Pfam" id="PF13545">
    <property type="entry name" value="HTH_Crp_2"/>
    <property type="match status" value="1"/>
</dbReference>
<feature type="domain" description="HTH crp-type" evidence="4">
    <location>
        <begin position="132"/>
        <end position="190"/>
    </location>
</feature>
<dbReference type="InterPro" id="IPR012318">
    <property type="entry name" value="HTH_CRP"/>
</dbReference>
<evidence type="ECO:0000313" key="6">
    <source>
        <dbReference type="Proteomes" id="UP000518288"/>
    </source>
</evidence>
<dbReference type="AlphaFoldDB" id="A0A7Y9R1A6"/>
<reference evidence="5 6" key="1">
    <citation type="submission" date="2020-07" db="EMBL/GenBank/DDBJ databases">
        <title>Genomic Encyclopedia of Archaeal and Bacterial Type Strains, Phase II (KMG-II): from individual species to whole genera.</title>
        <authorList>
            <person name="Goeker M."/>
        </authorList>
    </citation>
    <scope>NUCLEOTIDE SEQUENCE [LARGE SCALE GENOMIC DNA]</scope>
    <source>
        <strain evidence="5 6">DSM 21226</strain>
    </source>
</reference>
<dbReference type="SUPFAM" id="SSF51206">
    <property type="entry name" value="cAMP-binding domain-like"/>
    <property type="match status" value="1"/>
</dbReference>
<name>A0A7Y9R1A6_9BURK</name>
<dbReference type="GO" id="GO:0003677">
    <property type="term" value="F:DNA binding"/>
    <property type="evidence" value="ECO:0007669"/>
    <property type="project" value="UniProtKB-KW"/>
</dbReference>
<sequence>MIAISRPAPSSRTDDLLAWCGADRERFRRGELVFRPGRFQWPFVIVAGAMRLDLPAGDDSALQLALPGDLLGIEQLIGQPQSTFGRAIVETVIAPLGAIPEAMHQNALIRQLVASHRRALEQARLRFGPASERIRALLLMLAQHERTPDEPMCCELPRLSDIAALTDTAPETASRVISSLRRSGLIASSGEDDTQRSVQIGPLMRLRAGEMPPGMTRSRVGVARARSA</sequence>
<organism evidence="5 6">
    <name type="scientific">Sphaerotilus montanus</name>
    <dbReference type="NCBI Taxonomy" id="522889"/>
    <lineage>
        <taxon>Bacteria</taxon>
        <taxon>Pseudomonadati</taxon>
        <taxon>Pseudomonadota</taxon>
        <taxon>Betaproteobacteria</taxon>
        <taxon>Burkholderiales</taxon>
        <taxon>Sphaerotilaceae</taxon>
        <taxon>Sphaerotilus</taxon>
    </lineage>
</organism>
<evidence type="ECO:0000256" key="1">
    <source>
        <dbReference type="ARBA" id="ARBA00023015"/>
    </source>
</evidence>
<accession>A0A7Y9R1A6</accession>